<dbReference type="PROSITE" id="PS00531">
    <property type="entry name" value="RNASE_T2_2"/>
    <property type="match status" value="1"/>
</dbReference>
<sequence length="271" mass="29191">MFTSPINVSVNAVRVAVTAMSAFIAVAVTVVGASAQAQKSENNLLALTWQPAFCEYRAGKPECVRLNAGQLPVAARRLSLHGLWPQPRGNDYCGVPQKVLYHDKKGRWSSLPEPPVDEHTRGRLAVVMPGVESHLHRHEWVKHGTCYQVPDQGGAETAAPSDAADVYFDDALSLTDAINNSPVVDFLAGHIGKSVDAWDIRARFDEAFGDDAGARVAFVCKADGLRTLFREIRIGLRGAVAPDRPVGDLIRAADPVPIGCRRGIVDPAGLQ</sequence>
<dbReference type="InterPro" id="IPR033130">
    <property type="entry name" value="RNase_T2_His_AS_2"/>
</dbReference>
<dbReference type="GO" id="GO:0003723">
    <property type="term" value="F:RNA binding"/>
    <property type="evidence" value="ECO:0007669"/>
    <property type="project" value="InterPro"/>
</dbReference>
<evidence type="ECO:0000256" key="2">
    <source>
        <dbReference type="RuleBase" id="RU004328"/>
    </source>
</evidence>
<comment type="similarity">
    <text evidence="1 2">Belongs to the RNase T2 family.</text>
</comment>
<dbReference type="InterPro" id="IPR036430">
    <property type="entry name" value="RNase_T2-like_sf"/>
</dbReference>
<dbReference type="GO" id="GO:0033897">
    <property type="term" value="F:ribonuclease T2 activity"/>
    <property type="evidence" value="ECO:0007669"/>
    <property type="project" value="InterPro"/>
</dbReference>
<dbReference type="Pfam" id="PF00445">
    <property type="entry name" value="Ribonuclease_T2"/>
    <property type="match status" value="1"/>
</dbReference>
<evidence type="ECO:0000256" key="3">
    <source>
        <dbReference type="SAM" id="Phobius"/>
    </source>
</evidence>
<keyword evidence="5" id="KW-1185">Reference proteome</keyword>
<evidence type="ECO:0000313" key="4">
    <source>
        <dbReference type="EMBL" id="RVU34697.1"/>
    </source>
</evidence>
<dbReference type="PANTHER" id="PTHR11240:SF22">
    <property type="entry name" value="RIBONUCLEASE T2"/>
    <property type="match status" value="1"/>
</dbReference>
<dbReference type="InterPro" id="IPR001568">
    <property type="entry name" value="RNase_T2-like"/>
</dbReference>
<dbReference type="RefSeq" id="WP_127766766.1">
    <property type="nucleotide sequence ID" value="NZ_SADE01000003.1"/>
</dbReference>
<reference evidence="5" key="1">
    <citation type="submission" date="2019-01" db="EMBL/GenBank/DDBJ databases">
        <title>Gri0909 isolated from a small marine red alga.</title>
        <authorList>
            <person name="Kim J."/>
            <person name="Jeong S.E."/>
            <person name="Jeon C.O."/>
        </authorList>
    </citation>
    <scope>NUCLEOTIDE SEQUENCE [LARGE SCALE GENOMIC DNA]</scope>
    <source>
        <strain evidence="5">Gri0909</strain>
    </source>
</reference>
<dbReference type="AlphaFoldDB" id="A0A437QJL0"/>
<dbReference type="Gene3D" id="3.90.730.10">
    <property type="entry name" value="Ribonuclease T2-like"/>
    <property type="match status" value="1"/>
</dbReference>
<dbReference type="PANTHER" id="PTHR11240">
    <property type="entry name" value="RIBONUCLEASE T2"/>
    <property type="match status" value="1"/>
</dbReference>
<keyword evidence="3" id="KW-0812">Transmembrane</keyword>
<organism evidence="4 5">
    <name type="scientific">Hwanghaeella grinnelliae</name>
    <dbReference type="NCBI Taxonomy" id="2500179"/>
    <lineage>
        <taxon>Bacteria</taxon>
        <taxon>Pseudomonadati</taxon>
        <taxon>Pseudomonadota</taxon>
        <taxon>Alphaproteobacteria</taxon>
        <taxon>Rhodospirillales</taxon>
        <taxon>Rhodospirillaceae</taxon>
        <taxon>Hwanghaeella</taxon>
    </lineage>
</organism>
<evidence type="ECO:0000313" key="5">
    <source>
        <dbReference type="Proteomes" id="UP000287447"/>
    </source>
</evidence>
<proteinExistence type="inferred from homology"/>
<dbReference type="OrthoDB" id="4720638at2"/>
<evidence type="ECO:0000256" key="1">
    <source>
        <dbReference type="ARBA" id="ARBA00007469"/>
    </source>
</evidence>
<dbReference type="Proteomes" id="UP000287447">
    <property type="component" value="Unassembled WGS sequence"/>
</dbReference>
<accession>A0A437QJL0</accession>
<comment type="caution">
    <text evidence="4">The sequence shown here is derived from an EMBL/GenBank/DDBJ whole genome shotgun (WGS) entry which is preliminary data.</text>
</comment>
<dbReference type="GO" id="GO:0006401">
    <property type="term" value="P:RNA catabolic process"/>
    <property type="evidence" value="ECO:0007669"/>
    <property type="project" value="TreeGrafter"/>
</dbReference>
<protein>
    <submittedName>
        <fullName evidence="4">Ribonuclease T</fullName>
    </submittedName>
</protein>
<dbReference type="SUPFAM" id="SSF55895">
    <property type="entry name" value="Ribonuclease Rh-like"/>
    <property type="match status" value="1"/>
</dbReference>
<gene>
    <name evidence="4" type="ORF">EOI86_17750</name>
</gene>
<keyword evidence="3" id="KW-0472">Membrane</keyword>
<keyword evidence="3" id="KW-1133">Transmembrane helix</keyword>
<feature type="transmembrane region" description="Helical" evidence="3">
    <location>
        <begin position="12"/>
        <end position="35"/>
    </location>
</feature>
<dbReference type="EMBL" id="SADE01000003">
    <property type="protein sequence ID" value="RVU34697.1"/>
    <property type="molecule type" value="Genomic_DNA"/>
</dbReference>
<name>A0A437QJL0_9PROT</name>